<dbReference type="InterPro" id="IPR038056">
    <property type="entry name" value="YjbR-like_sf"/>
</dbReference>
<gene>
    <name evidence="1" type="ORF">HMPREF0762_00485</name>
</gene>
<organism evidence="1 2">
    <name type="scientific">Slackia exigua (strain ATCC 700122 / DSM 15923 / CIP 105133 / JCM 11022 / KCTC 5966 / S-7)</name>
    <dbReference type="NCBI Taxonomy" id="649764"/>
    <lineage>
        <taxon>Bacteria</taxon>
        <taxon>Bacillati</taxon>
        <taxon>Actinomycetota</taxon>
        <taxon>Coriobacteriia</taxon>
        <taxon>Eggerthellales</taxon>
        <taxon>Eggerthellaceae</taxon>
        <taxon>Slackia</taxon>
    </lineage>
</organism>
<keyword evidence="2" id="KW-1185">Reference proteome</keyword>
<dbReference type="EMBL" id="ACUX02000005">
    <property type="protein sequence ID" value="EEZ61851.1"/>
    <property type="molecule type" value="Genomic_DNA"/>
</dbReference>
<dbReference type="RefSeq" id="WP_006361740.1">
    <property type="nucleotide sequence ID" value="NZ_GG700630.1"/>
</dbReference>
<dbReference type="AlphaFoldDB" id="D0WFG7"/>
<comment type="caution">
    <text evidence="1">The sequence shown here is derived from an EMBL/GenBank/DDBJ whole genome shotgun (WGS) entry which is preliminary data.</text>
</comment>
<dbReference type="HOGENOM" id="CLU_105851_5_0_11"/>
<dbReference type="PANTHER" id="PTHR35145">
    <property type="entry name" value="CYTOPLASMIC PROTEIN-RELATED"/>
    <property type="match status" value="1"/>
</dbReference>
<dbReference type="GeneID" id="85007116"/>
<proteinExistence type="predicted"/>
<dbReference type="Pfam" id="PF04237">
    <property type="entry name" value="YjbR"/>
    <property type="match status" value="1"/>
</dbReference>
<evidence type="ECO:0008006" key="3">
    <source>
        <dbReference type="Google" id="ProtNLM"/>
    </source>
</evidence>
<dbReference type="eggNOG" id="COG2315">
    <property type="taxonomic scope" value="Bacteria"/>
</dbReference>
<name>D0WFG7_SLAES</name>
<dbReference type="STRING" id="649764.HMPREF0762_00485"/>
<sequence>MKPSELFAYVKEAYGTEPERMWTKWPNYAVLRNDANRRWYGVVMDVPPDRLGLEGTEPVFILNVKVDPDDALVLRMSSDVMPAYHMNKKNWVSVRLDGELPDAMIEDLIDMSRRLTS</sequence>
<accession>D0WFG7</accession>
<dbReference type="InterPro" id="IPR058532">
    <property type="entry name" value="YjbR/MT2646/Rv2570-like"/>
</dbReference>
<evidence type="ECO:0000313" key="1">
    <source>
        <dbReference type="EMBL" id="EEZ61851.1"/>
    </source>
</evidence>
<dbReference type="OrthoDB" id="3194910at2"/>
<evidence type="ECO:0000313" key="2">
    <source>
        <dbReference type="Proteomes" id="UP000006001"/>
    </source>
</evidence>
<dbReference type="PANTHER" id="PTHR35145:SF1">
    <property type="entry name" value="CYTOPLASMIC PROTEIN"/>
    <property type="match status" value="1"/>
</dbReference>
<dbReference type="Gene3D" id="3.90.1150.30">
    <property type="match status" value="1"/>
</dbReference>
<dbReference type="Proteomes" id="UP000006001">
    <property type="component" value="Unassembled WGS sequence"/>
</dbReference>
<protein>
    <recommendedName>
        <fullName evidence="3">MmcQ/YjbR family DNA-binding protein</fullName>
    </recommendedName>
</protein>
<dbReference type="SUPFAM" id="SSF142906">
    <property type="entry name" value="YjbR-like"/>
    <property type="match status" value="1"/>
</dbReference>
<reference evidence="1" key="1">
    <citation type="submission" date="2009-10" db="EMBL/GenBank/DDBJ databases">
        <authorList>
            <person name="Weinstock G."/>
            <person name="Sodergren E."/>
            <person name="Clifton S."/>
            <person name="Fulton L."/>
            <person name="Fulton B."/>
            <person name="Courtney L."/>
            <person name="Fronick C."/>
            <person name="Harrison M."/>
            <person name="Strong C."/>
            <person name="Farmer C."/>
            <person name="Delahaunty K."/>
            <person name="Markovic C."/>
            <person name="Hall O."/>
            <person name="Minx P."/>
            <person name="Tomlinson C."/>
            <person name="Mitreva M."/>
            <person name="Nelson J."/>
            <person name="Hou S."/>
            <person name="Wollam A."/>
            <person name="Pepin K.H."/>
            <person name="Johnson M."/>
            <person name="Bhonagiri V."/>
            <person name="Nash W.E."/>
            <person name="Warren W."/>
            <person name="Chinwalla A."/>
            <person name="Mardis E.R."/>
            <person name="Wilson R.K."/>
        </authorList>
    </citation>
    <scope>NUCLEOTIDE SEQUENCE [LARGE SCALE GENOMIC DNA]</scope>
    <source>
        <strain evidence="1">ATCC 700122</strain>
    </source>
</reference>
<dbReference type="InterPro" id="IPR007351">
    <property type="entry name" value="YjbR"/>
</dbReference>